<name>A0A7T6XW78_PENDI</name>
<proteinExistence type="inferred from homology"/>
<gene>
    <name evidence="4" type="primary">cnxH</name>
    <name evidence="6" type="ORF">Pdw03_5903</name>
</gene>
<keyword evidence="2 4" id="KW-0808">Transferase</keyword>
<dbReference type="Gene3D" id="3.90.1170.40">
    <property type="entry name" value="Molybdopterin biosynthesis MoaE subunit"/>
    <property type="match status" value="1"/>
</dbReference>
<dbReference type="SUPFAM" id="SSF54690">
    <property type="entry name" value="Molybdopterin synthase subunit MoaE"/>
    <property type="match status" value="1"/>
</dbReference>
<accession>A0A7T6XW78</accession>
<dbReference type="GO" id="GO:0030366">
    <property type="term" value="F:molybdopterin synthase activity"/>
    <property type="evidence" value="ECO:0007669"/>
    <property type="project" value="UniProtKB-UniRule"/>
</dbReference>
<dbReference type="HAMAP" id="MF_03052">
    <property type="entry name" value="MOC2B"/>
    <property type="match status" value="1"/>
</dbReference>
<evidence type="ECO:0000256" key="1">
    <source>
        <dbReference type="ARBA" id="ARBA00022490"/>
    </source>
</evidence>
<feature type="binding site" evidence="4">
    <location>
        <begin position="127"/>
        <end position="128"/>
    </location>
    <ligand>
        <name>substrate</name>
    </ligand>
</feature>
<dbReference type="EMBL" id="CP060779">
    <property type="protein sequence ID" value="QQK48268.1"/>
    <property type="molecule type" value="Genomic_DNA"/>
</dbReference>
<dbReference type="GO" id="GO:0006777">
    <property type="term" value="P:Mo-molybdopterin cofactor biosynthetic process"/>
    <property type="evidence" value="ECO:0007669"/>
    <property type="project" value="UniProtKB-UniRule"/>
</dbReference>
<feature type="binding site" evidence="4">
    <location>
        <begin position="150"/>
        <end position="152"/>
    </location>
    <ligand>
        <name>substrate</name>
    </ligand>
</feature>
<dbReference type="Pfam" id="PF02391">
    <property type="entry name" value="MoaE"/>
    <property type="match status" value="1"/>
</dbReference>
<organism evidence="6 7">
    <name type="scientific">Penicillium digitatum</name>
    <name type="common">Green mold</name>
    <dbReference type="NCBI Taxonomy" id="36651"/>
    <lineage>
        <taxon>Eukaryota</taxon>
        <taxon>Fungi</taxon>
        <taxon>Dikarya</taxon>
        <taxon>Ascomycota</taxon>
        <taxon>Pezizomycotina</taxon>
        <taxon>Eurotiomycetes</taxon>
        <taxon>Eurotiomycetidae</taxon>
        <taxon>Eurotiales</taxon>
        <taxon>Aspergillaceae</taxon>
        <taxon>Penicillium</taxon>
    </lineage>
</organism>
<dbReference type="Proteomes" id="UP000595662">
    <property type="component" value="Chromosome 6"/>
</dbReference>
<dbReference type="FunFam" id="3.90.1170.40:FF:000003">
    <property type="entry name" value="Molybdopterin converting factor subunit 2"/>
    <property type="match status" value="1"/>
</dbReference>
<comment type="pathway">
    <text evidence="4">Cofactor biosynthesis; molybdopterin biosynthesis.</text>
</comment>
<comment type="subcellular location">
    <subcellularLocation>
        <location evidence="4">Cytoplasm</location>
    </subcellularLocation>
</comment>
<evidence type="ECO:0000313" key="7">
    <source>
        <dbReference type="Proteomes" id="UP000595662"/>
    </source>
</evidence>
<dbReference type="VEuPathDB" id="FungiDB:PDIP_09950"/>
<feature type="region of interest" description="Disordered" evidence="5">
    <location>
        <begin position="1"/>
        <end position="20"/>
    </location>
</feature>
<evidence type="ECO:0000313" key="6">
    <source>
        <dbReference type="EMBL" id="QQK48268.1"/>
    </source>
</evidence>
<evidence type="ECO:0000256" key="4">
    <source>
        <dbReference type="HAMAP-Rule" id="MF_03052"/>
    </source>
</evidence>
<sequence length="227" mass="24743">MSSSEPTTLPAHLDPKTYPRTHHDASLNIHLTLTYDTLDANTCLSQTSSPAAGANILFLGTTRDTFEGRSVSQLSYTAYPPLALKTLTGIAEAAVKTHRLEGVSIAHRLGTVPIGEASIAIAVSAGHRGAAWRGGEEVLEACKEKVEIWKREEFVDGGMEWRANTDRDAEGRVMGSGGILGWLMLSKQNFGHPLCLIVSTEFWPVYAQGNEHKHGKQNAFGTRFRQE</sequence>
<dbReference type="AlphaFoldDB" id="A0A7T6XW78"/>
<protein>
    <recommendedName>
        <fullName evidence="4">Molybdopterin synthase catalytic subunit</fullName>
        <ecNumber evidence="4">2.8.1.12</ecNumber>
    </recommendedName>
    <alternativeName>
        <fullName evidence="4">Common component for nitrate reductase and xanthine dehydrogenase protein H</fullName>
    </alternativeName>
    <alternativeName>
        <fullName evidence="4">Molybdenum cofactor synthesis protein 2 large subunit</fullName>
    </alternativeName>
    <alternativeName>
        <fullName evidence="4">Molybdenum cofactor synthesis protein 2B</fullName>
        <shortName evidence="4">MOCS2B</shortName>
    </alternativeName>
</protein>
<keyword evidence="1 4" id="KW-0963">Cytoplasm</keyword>
<dbReference type="InterPro" id="IPR036563">
    <property type="entry name" value="MoaE_sf"/>
</dbReference>
<feature type="binding site" evidence="4">
    <location>
        <position position="143"/>
    </location>
    <ligand>
        <name>substrate</name>
    </ligand>
</feature>
<dbReference type="PANTHER" id="PTHR23404">
    <property type="entry name" value="MOLYBDOPTERIN SYNTHASE RELATED"/>
    <property type="match status" value="1"/>
</dbReference>
<dbReference type="InterPro" id="IPR003448">
    <property type="entry name" value="Mopterin_biosynth_MoaE"/>
</dbReference>
<comment type="function">
    <text evidence="4">Catalytic subunit of the molybdopterin synthase complex, a complex that catalyzes the conversion of precursor Z into molybdopterin. Acts by mediating the incorporation of 2 sulfur atoms from thiocarboxylated MOCS2A into precursor Z to generate a dithiolene group.</text>
</comment>
<evidence type="ECO:0000256" key="3">
    <source>
        <dbReference type="ARBA" id="ARBA00023150"/>
    </source>
</evidence>
<dbReference type="GO" id="GO:1990140">
    <property type="term" value="C:molybdopterin synthase complex"/>
    <property type="evidence" value="ECO:0007669"/>
    <property type="project" value="UniProtKB-UniRule"/>
</dbReference>
<evidence type="ECO:0000256" key="5">
    <source>
        <dbReference type="SAM" id="MobiDB-lite"/>
    </source>
</evidence>
<dbReference type="KEGG" id="pdp:PDIP_09950"/>
<comment type="subunit">
    <text evidence="4">Heterotetramer; composed of 2 small (MOCS2A) and 2 large (MOCS2B) subunits.</text>
</comment>
<reference evidence="6 7" key="1">
    <citation type="submission" date="2020-08" db="EMBL/GenBank/DDBJ databases">
        <title>The completed genome sequence of the pathogenic ascomycete fungus Penicillium digitatum.</title>
        <authorList>
            <person name="Wang M."/>
        </authorList>
    </citation>
    <scope>NUCLEOTIDE SEQUENCE [LARGE SCALE GENOMIC DNA]</scope>
    <source>
        <strain evidence="6 7">PdW03</strain>
    </source>
</reference>
<dbReference type="UniPathway" id="UPA00344"/>
<dbReference type="EC" id="2.8.1.12" evidence="4"/>
<comment type="catalytic activity">
    <reaction evidence="4">
        <text>2 [molybdopterin-synthase sulfur-carrier protein]-C-terminal-Gly-aminoethanethioate + cyclic pyranopterin phosphate + H2O = molybdopterin + 2 [molybdopterin-synthase sulfur-carrier protein]-C-terminal Gly-Gly + 2 H(+)</text>
        <dbReference type="Rhea" id="RHEA:26333"/>
        <dbReference type="Rhea" id="RHEA-COMP:12202"/>
        <dbReference type="Rhea" id="RHEA-COMP:19907"/>
        <dbReference type="ChEBI" id="CHEBI:15377"/>
        <dbReference type="ChEBI" id="CHEBI:15378"/>
        <dbReference type="ChEBI" id="CHEBI:58698"/>
        <dbReference type="ChEBI" id="CHEBI:59648"/>
        <dbReference type="ChEBI" id="CHEBI:90778"/>
        <dbReference type="ChEBI" id="CHEBI:232372"/>
        <dbReference type="EC" id="2.8.1.12"/>
    </reaction>
</comment>
<comment type="similarity">
    <text evidence="4">Belongs to the MoaE family. MOCS2B subfamily.</text>
</comment>
<keyword evidence="3 4" id="KW-0501">Molybdenum cofactor biosynthesis</keyword>
<dbReference type="CDD" id="cd00756">
    <property type="entry name" value="MoaE"/>
    <property type="match status" value="1"/>
</dbReference>
<dbReference type="InterPro" id="IPR028888">
    <property type="entry name" value="MOCS2B_euk"/>
</dbReference>
<evidence type="ECO:0000256" key="2">
    <source>
        <dbReference type="ARBA" id="ARBA00022679"/>
    </source>
</evidence>